<protein>
    <submittedName>
        <fullName evidence="2">ISLre2 family transposase</fullName>
    </submittedName>
</protein>
<sequence>MDLVRLVEEKILSVVERIFAVLDGKTNYHSFELRLKKELDGLGCDLLEYVIEALKQKVEEDAKQDPNWKRVRKDDRKELLTLFGPIVYHRSYYRHRESKEYAYLVDKQIGVTPHMRVGVTLKAELAEASTGMSYEAATIHASKDNPVLKVSRQTVALCVKEFNPKIEPLPQAKRRVSELYIEADEDHIKVKGRKGAQARLVYVHEGIEDYPRRRLKRVKYFTSVREKPEELWWRVLDYLEANYELSSIKRIYLSGDGALWIRQGIEYIPGAIFIVDRFHLAKYILMATAHAPELRKPVYWGIKSLNKQKVLAHLDEALKRAEEQPRQKRIIDTIKYVEHNWDGIENAVKNPHVSCSAEGHVSHILAARLSSRPMAWSLQGAEKMANMRVAKANGESISKQYLEVKTPTPIVVEIKDVIHKELKRLKQIKILGKGYHNNIPLFSSGSNPTIIALKAINKQSAV</sequence>
<dbReference type="Pfam" id="PF06782">
    <property type="entry name" value="UPF0236"/>
    <property type="match status" value="1"/>
</dbReference>
<dbReference type="NCBIfam" id="NF033529">
    <property type="entry name" value="transpos_ISLre2"/>
    <property type="match status" value="1"/>
</dbReference>
<dbReference type="EMBL" id="JAAKDE010000035">
    <property type="protein sequence ID" value="MBA2133993.1"/>
    <property type="molecule type" value="Genomic_DNA"/>
</dbReference>
<proteinExistence type="inferred from homology"/>
<comment type="caution">
    <text evidence="2">The sequence shown here is derived from an EMBL/GenBank/DDBJ whole genome shotgun (WGS) entry which is preliminary data.</text>
</comment>
<dbReference type="AlphaFoldDB" id="A0A8J6I2E8"/>
<name>A0A8J6I2E8_9FIRM</name>
<accession>A0A8J6I2E8</accession>
<dbReference type="Proteomes" id="UP000657177">
    <property type="component" value="Unassembled WGS sequence"/>
</dbReference>
<gene>
    <name evidence="2" type="ORF">G5B42_10665</name>
</gene>
<evidence type="ECO:0000256" key="1">
    <source>
        <dbReference type="ARBA" id="ARBA00006539"/>
    </source>
</evidence>
<evidence type="ECO:0000313" key="2">
    <source>
        <dbReference type="EMBL" id="MBA2133993.1"/>
    </source>
</evidence>
<comment type="similarity">
    <text evidence="1">Belongs to the UPF0236 family.</text>
</comment>
<organism evidence="2 3">
    <name type="scientific">Capillibacterium thermochitinicola</name>
    <dbReference type="NCBI Taxonomy" id="2699427"/>
    <lineage>
        <taxon>Bacteria</taxon>
        <taxon>Bacillati</taxon>
        <taxon>Bacillota</taxon>
        <taxon>Capillibacterium</taxon>
    </lineage>
</organism>
<keyword evidence="3" id="KW-1185">Reference proteome</keyword>
<dbReference type="InterPro" id="IPR009620">
    <property type="entry name" value="UPF0236"/>
</dbReference>
<evidence type="ECO:0000313" key="3">
    <source>
        <dbReference type="Proteomes" id="UP000657177"/>
    </source>
</evidence>
<reference evidence="2" key="1">
    <citation type="submission" date="2020-06" db="EMBL/GenBank/DDBJ databases">
        <title>Novel chitinolytic bacterium.</title>
        <authorList>
            <person name="Ungkulpasvich U."/>
            <person name="Kosugi A."/>
            <person name="Uke A."/>
        </authorList>
    </citation>
    <scope>NUCLEOTIDE SEQUENCE</scope>
    <source>
        <strain evidence="2">UUS1-1</strain>
    </source>
</reference>
<dbReference type="RefSeq" id="WP_181340461.1">
    <property type="nucleotide sequence ID" value="NZ_JAAKDE010000035.1"/>
</dbReference>